<evidence type="ECO:0000256" key="5">
    <source>
        <dbReference type="ARBA" id="ARBA00023004"/>
    </source>
</evidence>
<name>A0AAN7P7Z3_9COLE</name>
<feature type="domain" description="Cytochrome b5 heme-binding" evidence="9">
    <location>
        <begin position="20"/>
        <end position="96"/>
    </location>
</feature>
<dbReference type="EMBL" id="JARPUR010000003">
    <property type="protein sequence ID" value="KAK4878997.1"/>
    <property type="molecule type" value="Genomic_DNA"/>
</dbReference>
<dbReference type="GO" id="GO:0016020">
    <property type="term" value="C:membrane"/>
    <property type="evidence" value="ECO:0007669"/>
    <property type="project" value="UniProtKB-SubCell"/>
</dbReference>
<dbReference type="Proteomes" id="UP001353858">
    <property type="component" value="Unassembled WGS sequence"/>
</dbReference>
<dbReference type="Gene3D" id="3.10.120.10">
    <property type="entry name" value="Cytochrome b5-like heme/steroid binding domain"/>
    <property type="match status" value="1"/>
</dbReference>
<keyword evidence="5 8" id="KW-0408">Iron</keyword>
<evidence type="ECO:0000256" key="2">
    <source>
        <dbReference type="ARBA" id="ARBA00022617"/>
    </source>
</evidence>
<evidence type="ECO:0000256" key="6">
    <source>
        <dbReference type="ARBA" id="ARBA00023136"/>
    </source>
</evidence>
<dbReference type="PROSITE" id="PS50255">
    <property type="entry name" value="CYTOCHROME_B5_2"/>
    <property type="match status" value="1"/>
</dbReference>
<evidence type="ECO:0000256" key="7">
    <source>
        <dbReference type="ARBA" id="ARBA00038168"/>
    </source>
</evidence>
<accession>A0AAN7P7Z3</accession>
<dbReference type="InterPro" id="IPR018506">
    <property type="entry name" value="Cyt_B5_heme-BS"/>
</dbReference>
<evidence type="ECO:0000313" key="10">
    <source>
        <dbReference type="EMBL" id="KAK4878997.1"/>
    </source>
</evidence>
<dbReference type="InterPro" id="IPR050668">
    <property type="entry name" value="Cytochrome_b5"/>
</dbReference>
<evidence type="ECO:0000256" key="3">
    <source>
        <dbReference type="ARBA" id="ARBA00022692"/>
    </source>
</evidence>
<evidence type="ECO:0000256" key="8">
    <source>
        <dbReference type="RuleBase" id="RU362121"/>
    </source>
</evidence>
<dbReference type="SUPFAM" id="SSF55856">
    <property type="entry name" value="Cytochrome b5-like heme/steroid binding domain"/>
    <property type="match status" value="1"/>
</dbReference>
<dbReference type="AlphaFoldDB" id="A0AAN7P7Z3"/>
<gene>
    <name evidence="10" type="ORF">RN001_007143</name>
</gene>
<sequence length="114" mass="13109">MDQTKSLRNPLLFNECVINKRYVSLEEVSFHDTIGDCWIVIYDHVYDVSTFLDEHPGGREILLEYAGRDASCAFRSTGHSKVAIYALKRYYVGELPIEERIFRKVGGYALIDLS</sequence>
<comment type="similarity">
    <text evidence="7 8">Belongs to the cytochrome b5 family.</text>
</comment>
<evidence type="ECO:0000256" key="4">
    <source>
        <dbReference type="ARBA" id="ARBA00022723"/>
    </source>
</evidence>
<dbReference type="FunFam" id="3.10.120.10:FF:000002">
    <property type="entry name" value="Cytochrome b5 type B"/>
    <property type="match status" value="1"/>
</dbReference>
<evidence type="ECO:0000256" key="1">
    <source>
        <dbReference type="ARBA" id="ARBA00004370"/>
    </source>
</evidence>
<evidence type="ECO:0000313" key="11">
    <source>
        <dbReference type="Proteomes" id="UP001353858"/>
    </source>
</evidence>
<dbReference type="GO" id="GO:0046872">
    <property type="term" value="F:metal ion binding"/>
    <property type="evidence" value="ECO:0007669"/>
    <property type="project" value="UniProtKB-UniRule"/>
</dbReference>
<dbReference type="Pfam" id="PF00173">
    <property type="entry name" value="Cyt-b5"/>
    <property type="match status" value="1"/>
</dbReference>
<comment type="subcellular location">
    <subcellularLocation>
        <location evidence="1">Membrane</location>
    </subcellularLocation>
</comment>
<dbReference type="PRINTS" id="PR00363">
    <property type="entry name" value="CYTOCHROMEB5"/>
</dbReference>
<dbReference type="PANTHER" id="PTHR19359">
    <property type="entry name" value="CYTOCHROME B5"/>
    <property type="match status" value="1"/>
</dbReference>
<reference evidence="11" key="1">
    <citation type="submission" date="2023-01" db="EMBL/GenBank/DDBJ databases">
        <title>Key to firefly adult light organ development and bioluminescence: homeobox transcription factors regulate luciferase expression and transportation to peroxisome.</title>
        <authorList>
            <person name="Fu X."/>
        </authorList>
    </citation>
    <scope>NUCLEOTIDE SEQUENCE [LARGE SCALE GENOMIC DNA]</scope>
</reference>
<dbReference type="InterPro" id="IPR001199">
    <property type="entry name" value="Cyt_B5-like_heme/steroid-bd"/>
</dbReference>
<protein>
    <recommendedName>
        <fullName evidence="9">Cytochrome b5 heme-binding domain-containing protein</fullName>
    </recommendedName>
</protein>
<organism evidence="10 11">
    <name type="scientific">Aquatica leii</name>
    <dbReference type="NCBI Taxonomy" id="1421715"/>
    <lineage>
        <taxon>Eukaryota</taxon>
        <taxon>Metazoa</taxon>
        <taxon>Ecdysozoa</taxon>
        <taxon>Arthropoda</taxon>
        <taxon>Hexapoda</taxon>
        <taxon>Insecta</taxon>
        <taxon>Pterygota</taxon>
        <taxon>Neoptera</taxon>
        <taxon>Endopterygota</taxon>
        <taxon>Coleoptera</taxon>
        <taxon>Polyphaga</taxon>
        <taxon>Elateriformia</taxon>
        <taxon>Elateroidea</taxon>
        <taxon>Lampyridae</taxon>
        <taxon>Luciolinae</taxon>
        <taxon>Aquatica</taxon>
    </lineage>
</organism>
<keyword evidence="6" id="KW-0472">Membrane</keyword>
<keyword evidence="4 8" id="KW-0479">Metal-binding</keyword>
<comment type="caution">
    <text evidence="10">The sequence shown here is derived from an EMBL/GenBank/DDBJ whole genome shotgun (WGS) entry which is preliminary data.</text>
</comment>
<evidence type="ECO:0000259" key="9">
    <source>
        <dbReference type="PROSITE" id="PS50255"/>
    </source>
</evidence>
<keyword evidence="2 8" id="KW-0349">Heme</keyword>
<keyword evidence="3" id="KW-0812">Transmembrane</keyword>
<dbReference type="InterPro" id="IPR036400">
    <property type="entry name" value="Cyt_B5-like_heme/steroid_sf"/>
</dbReference>
<proteinExistence type="inferred from homology"/>
<dbReference type="PROSITE" id="PS00191">
    <property type="entry name" value="CYTOCHROME_B5_1"/>
    <property type="match status" value="1"/>
</dbReference>
<dbReference type="PANTHER" id="PTHR19359:SF41">
    <property type="entry name" value="GEO08203P1"/>
    <property type="match status" value="1"/>
</dbReference>
<keyword evidence="11" id="KW-1185">Reference proteome</keyword>
<dbReference type="GO" id="GO:0020037">
    <property type="term" value="F:heme binding"/>
    <property type="evidence" value="ECO:0007669"/>
    <property type="project" value="UniProtKB-UniRule"/>
</dbReference>
<dbReference type="SMART" id="SM01117">
    <property type="entry name" value="Cyt-b5"/>
    <property type="match status" value="1"/>
</dbReference>